<gene>
    <name evidence="1" type="ORF">SAMN06295920_106204</name>
</gene>
<dbReference type="EMBL" id="FUYM01000006">
    <property type="protein sequence ID" value="SKB79196.1"/>
    <property type="molecule type" value="Genomic_DNA"/>
</dbReference>
<organism evidence="1 2">
    <name type="scientific">Rhizorhabdus histidinilytica</name>
    <dbReference type="NCBI Taxonomy" id="439228"/>
    <lineage>
        <taxon>Bacteria</taxon>
        <taxon>Pseudomonadati</taxon>
        <taxon>Pseudomonadota</taxon>
        <taxon>Alphaproteobacteria</taxon>
        <taxon>Sphingomonadales</taxon>
        <taxon>Sphingomonadaceae</taxon>
        <taxon>Rhizorhabdus</taxon>
    </lineage>
</organism>
<accession>A0A1T5E5U0</accession>
<protein>
    <submittedName>
        <fullName evidence="1">Uncharacterized short protein YbdD, DUF466 family</fullName>
    </submittedName>
</protein>
<dbReference type="Proteomes" id="UP000189818">
    <property type="component" value="Unassembled WGS sequence"/>
</dbReference>
<reference evidence="2" key="1">
    <citation type="submission" date="2017-02" db="EMBL/GenBank/DDBJ databases">
        <authorList>
            <person name="Varghese N."/>
            <person name="Submissions S."/>
        </authorList>
    </citation>
    <scope>NUCLEOTIDE SEQUENCE [LARGE SCALE GENOMIC DNA]</scope>
    <source>
        <strain evidence="2">UM2</strain>
    </source>
</reference>
<sequence>MRALFRRLRDTARLMVGQPSYDAYCAHMAEHHPDRPPMSRADFFRERERTRFGSGGNGRCC</sequence>
<evidence type="ECO:0000313" key="2">
    <source>
        <dbReference type="Proteomes" id="UP000189818"/>
    </source>
</evidence>
<dbReference type="STRING" id="439228.SAMN06295920_106204"/>
<proteinExistence type="predicted"/>
<dbReference type="InterPro" id="IPR007423">
    <property type="entry name" value="Sel_put"/>
</dbReference>
<evidence type="ECO:0000313" key="1">
    <source>
        <dbReference type="EMBL" id="SKB79196.1"/>
    </source>
</evidence>
<keyword evidence="2" id="KW-1185">Reference proteome</keyword>
<dbReference type="AlphaFoldDB" id="A0A1T5E5U0"/>
<name>A0A1T5E5U0_9SPHN</name>
<dbReference type="PANTHER" id="PTHR38453:SF1">
    <property type="entry name" value="CYTOPLASMIC PROTEIN"/>
    <property type="match status" value="1"/>
</dbReference>
<dbReference type="PANTHER" id="PTHR38453">
    <property type="entry name" value="CYTOPLASMIC PROTEIN-RELATED"/>
    <property type="match status" value="1"/>
</dbReference>
<dbReference type="Pfam" id="PF04328">
    <property type="entry name" value="Sel_put"/>
    <property type="match status" value="1"/>
</dbReference>
<dbReference type="OrthoDB" id="9814284at2"/>
<dbReference type="RefSeq" id="WP_079648957.1">
    <property type="nucleotide sequence ID" value="NZ_FUYM01000006.1"/>
</dbReference>